<dbReference type="InterPro" id="IPR010982">
    <property type="entry name" value="Lambda_DNA-bd_dom_sf"/>
</dbReference>
<dbReference type="CDD" id="cd00093">
    <property type="entry name" value="HTH_XRE"/>
    <property type="match status" value="1"/>
</dbReference>
<organism evidence="2 3">
    <name type="scientific">Thalassolituus maritimus</name>
    <dbReference type="NCBI Taxonomy" id="484498"/>
    <lineage>
        <taxon>Bacteria</taxon>
        <taxon>Pseudomonadati</taxon>
        <taxon>Pseudomonadota</taxon>
        <taxon>Gammaproteobacteria</taxon>
        <taxon>Oceanospirillales</taxon>
        <taxon>Oceanospirillaceae</taxon>
        <taxon>Thalassolituus</taxon>
    </lineage>
</organism>
<dbReference type="SMART" id="SM00530">
    <property type="entry name" value="HTH_XRE"/>
    <property type="match status" value="1"/>
</dbReference>
<reference evidence="3" key="1">
    <citation type="submission" date="2017-01" db="EMBL/GenBank/DDBJ databases">
        <authorList>
            <person name="Varghese N."/>
            <person name="Submissions S."/>
        </authorList>
    </citation>
    <scope>NUCLEOTIDE SEQUENCE [LARGE SCALE GENOMIC DNA]</scope>
    <source>
        <strain evidence="3">DSM 24913</strain>
    </source>
</reference>
<accession>A0A1N7JVI6</accession>
<keyword evidence="2" id="KW-0238">DNA-binding</keyword>
<dbReference type="Gene3D" id="1.10.260.40">
    <property type="entry name" value="lambda repressor-like DNA-binding domains"/>
    <property type="match status" value="1"/>
</dbReference>
<dbReference type="EMBL" id="FTOH01000002">
    <property type="protein sequence ID" value="SIS53369.1"/>
    <property type="molecule type" value="Genomic_DNA"/>
</dbReference>
<name>A0A1N7JVI6_9GAMM</name>
<dbReference type="OrthoDB" id="6240846at2"/>
<dbReference type="InterPro" id="IPR001387">
    <property type="entry name" value="Cro/C1-type_HTH"/>
</dbReference>
<evidence type="ECO:0000313" key="2">
    <source>
        <dbReference type="EMBL" id="SIS53369.1"/>
    </source>
</evidence>
<protein>
    <submittedName>
        <fullName evidence="2">DNA-binding transcriptional regulator, XRE-family HTH domain</fullName>
    </submittedName>
</protein>
<dbReference type="AlphaFoldDB" id="A0A1N7JVI6"/>
<evidence type="ECO:0000259" key="1">
    <source>
        <dbReference type="PROSITE" id="PS50943"/>
    </source>
</evidence>
<dbReference type="STRING" id="484498.SAMN05421686_102211"/>
<feature type="domain" description="HTH cro/C1-type" evidence="1">
    <location>
        <begin position="47"/>
        <end position="90"/>
    </location>
</feature>
<keyword evidence="3" id="KW-1185">Reference proteome</keyword>
<dbReference type="SUPFAM" id="SSF47413">
    <property type="entry name" value="lambda repressor-like DNA-binding domains"/>
    <property type="match status" value="1"/>
</dbReference>
<dbReference type="Pfam" id="PF01381">
    <property type="entry name" value="HTH_3"/>
    <property type="match status" value="1"/>
</dbReference>
<proteinExistence type="predicted"/>
<dbReference type="Proteomes" id="UP000185639">
    <property type="component" value="Unassembled WGS sequence"/>
</dbReference>
<dbReference type="PROSITE" id="PS50943">
    <property type="entry name" value="HTH_CROC1"/>
    <property type="match status" value="1"/>
</dbReference>
<evidence type="ECO:0000313" key="3">
    <source>
        <dbReference type="Proteomes" id="UP000185639"/>
    </source>
</evidence>
<dbReference type="GO" id="GO:0003677">
    <property type="term" value="F:DNA binding"/>
    <property type="evidence" value="ECO:0007669"/>
    <property type="project" value="UniProtKB-KW"/>
</dbReference>
<sequence length="100" mass="11117">MTKNIPDFKTMSRTEVLTWVEASVGSGELSLGGAIRVLRRNIATQNQAEFAKLCGLSRRTLVAIESDEANPTIQTVNRLLKLFGLQLGLARLHRNSEHKQ</sequence>
<dbReference type="RefSeq" id="WP_084188595.1">
    <property type="nucleotide sequence ID" value="NZ_FTOH01000002.1"/>
</dbReference>
<gene>
    <name evidence="2" type="ORF">SAMN05421686_102211</name>
</gene>